<dbReference type="Gene3D" id="3.40.190.10">
    <property type="entry name" value="Periplasmic binding protein-like II"/>
    <property type="match status" value="2"/>
</dbReference>
<gene>
    <name evidence="5" type="ORF">GCM10023340_37090</name>
</gene>
<dbReference type="InterPro" id="IPR024370">
    <property type="entry name" value="PBP_domain"/>
</dbReference>
<dbReference type="Proteomes" id="UP001500221">
    <property type="component" value="Unassembled WGS sequence"/>
</dbReference>
<feature type="chain" id="PRO_5045203769" description="PBP domain-containing protein" evidence="3">
    <location>
        <begin position="34"/>
        <end position="524"/>
    </location>
</feature>
<dbReference type="InterPro" id="IPR050811">
    <property type="entry name" value="Phosphate_ABC_transporter"/>
</dbReference>
<dbReference type="EMBL" id="BAABKG010000005">
    <property type="protein sequence ID" value="GAA5154122.1"/>
    <property type="molecule type" value="Genomic_DNA"/>
</dbReference>
<dbReference type="PANTHER" id="PTHR30570">
    <property type="entry name" value="PERIPLASMIC PHOSPHATE BINDING COMPONENT OF PHOSPHATE ABC TRANSPORTER"/>
    <property type="match status" value="1"/>
</dbReference>
<dbReference type="PANTHER" id="PTHR30570:SF1">
    <property type="entry name" value="PHOSPHATE-BINDING PROTEIN PSTS"/>
    <property type="match status" value="1"/>
</dbReference>
<dbReference type="RefSeq" id="WP_345462182.1">
    <property type="nucleotide sequence ID" value="NZ_BAABKG010000005.1"/>
</dbReference>
<organism evidence="5 6">
    <name type="scientific">Nocardioides marinquilinus</name>
    <dbReference type="NCBI Taxonomy" id="1210400"/>
    <lineage>
        <taxon>Bacteria</taxon>
        <taxon>Bacillati</taxon>
        <taxon>Actinomycetota</taxon>
        <taxon>Actinomycetes</taxon>
        <taxon>Propionibacteriales</taxon>
        <taxon>Nocardioidaceae</taxon>
        <taxon>Nocardioides</taxon>
    </lineage>
</organism>
<feature type="domain" description="PBP" evidence="4">
    <location>
        <begin position="42"/>
        <end position="237"/>
    </location>
</feature>
<name>A0ABP9Q0L0_9ACTN</name>
<keyword evidence="6" id="KW-1185">Reference proteome</keyword>
<feature type="region of interest" description="Disordered" evidence="2">
    <location>
        <begin position="337"/>
        <end position="359"/>
    </location>
</feature>
<comment type="caution">
    <text evidence="5">The sequence shown here is derived from an EMBL/GenBank/DDBJ whole genome shotgun (WGS) entry which is preliminary data.</text>
</comment>
<evidence type="ECO:0000256" key="2">
    <source>
        <dbReference type="SAM" id="MobiDB-lite"/>
    </source>
</evidence>
<feature type="compositionally biased region" description="Low complexity" evidence="2">
    <location>
        <begin position="337"/>
        <end position="348"/>
    </location>
</feature>
<evidence type="ECO:0000256" key="1">
    <source>
        <dbReference type="ARBA" id="ARBA00022729"/>
    </source>
</evidence>
<evidence type="ECO:0000259" key="4">
    <source>
        <dbReference type="Pfam" id="PF12849"/>
    </source>
</evidence>
<evidence type="ECO:0000313" key="6">
    <source>
        <dbReference type="Proteomes" id="UP001500221"/>
    </source>
</evidence>
<feature type="signal peptide" evidence="3">
    <location>
        <begin position="1"/>
        <end position="33"/>
    </location>
</feature>
<reference evidence="6" key="1">
    <citation type="journal article" date="2019" name="Int. J. Syst. Evol. Microbiol.">
        <title>The Global Catalogue of Microorganisms (GCM) 10K type strain sequencing project: providing services to taxonomists for standard genome sequencing and annotation.</title>
        <authorList>
            <consortium name="The Broad Institute Genomics Platform"/>
            <consortium name="The Broad Institute Genome Sequencing Center for Infectious Disease"/>
            <person name="Wu L."/>
            <person name="Ma J."/>
        </authorList>
    </citation>
    <scope>NUCLEOTIDE SEQUENCE [LARGE SCALE GENOMIC DNA]</scope>
    <source>
        <strain evidence="6">JCM 18459</strain>
    </source>
</reference>
<evidence type="ECO:0000313" key="5">
    <source>
        <dbReference type="EMBL" id="GAA5154122.1"/>
    </source>
</evidence>
<dbReference type="Gene3D" id="2.60.40.10">
    <property type="entry name" value="Immunoglobulins"/>
    <property type="match status" value="1"/>
</dbReference>
<dbReference type="InterPro" id="IPR013783">
    <property type="entry name" value="Ig-like_fold"/>
</dbReference>
<keyword evidence="1 3" id="KW-0732">Signal</keyword>
<dbReference type="Pfam" id="PF12849">
    <property type="entry name" value="PBP_like_2"/>
    <property type="match status" value="1"/>
</dbReference>
<sequence length="524" mass="52290">MSARLSARTAVAAVTTALLAASALALSAGAAHADPDDTAFTPATGDVIGVGSDTSQNAMYRLAEAYNATVPAGNPRLATFAAVGSAQITLPSGAINRPNGSGAGKTQLYNPSNPDIDYARSSSTLSTTEISAGLQQFPFALDTLKLAVSGDTASKAPDVITAQQMVGIYDGSVDDWSDIGGQPGAIVPMIPQAGSGTRSFFVAQLKAANNNVDVALASTVVEVQEHDAAPVRGNATAVAPFSVGRAAPFGSSLRLTGGFSATRALYNVVRSTDLGNATIQGLFGTNGFLCSDGAQDEIAAAGFLQLARPANGGACGQSTQSAVSNFTLNGPVAPVSTTTTVTGTSPSPRAVSLKATVSGSPTPTGRVTFTDATSGASLGTANLIGGVGTLNLSNRAPGSYRVTAAYAPPAESTFVASQGTGTVVAKAASTITESLPASVAKTKASAKGAVTVTYVGTTTKPQGKVTIKKGAKTVGSGTLVAGRVTVTVQRSAVGYGTSTLKVAFPGDARGFGSTTTFTLTFRKK</sequence>
<evidence type="ECO:0000256" key="3">
    <source>
        <dbReference type="SAM" id="SignalP"/>
    </source>
</evidence>
<proteinExistence type="predicted"/>
<protein>
    <recommendedName>
        <fullName evidence="4">PBP domain-containing protein</fullName>
    </recommendedName>
</protein>
<dbReference type="SUPFAM" id="SSF53850">
    <property type="entry name" value="Periplasmic binding protein-like II"/>
    <property type="match status" value="1"/>
</dbReference>
<accession>A0ABP9Q0L0</accession>